<sequence length="182" mass="19799">MLTLRTPRLVLDAPRESDIPAVFAACQDEQTQRWVPLPHPYTRASAEFFVRSYCPHGLAGGQYTVWAIRPAEYAPLVGVAEVRRDEAAGSASLGCWLEPGSRGRGVMHEALVAVTAHALAPEGLGFTRLRWEYLPGNEQSRRLAEGVGFGFAGATPHRVRFHDVERDALVGVLLRGDGPADG</sequence>
<dbReference type="Gene3D" id="3.40.630.30">
    <property type="match status" value="1"/>
</dbReference>
<comment type="caution">
    <text evidence="2">The sequence shown here is derived from an EMBL/GenBank/DDBJ whole genome shotgun (WGS) entry which is preliminary data.</text>
</comment>
<dbReference type="InterPro" id="IPR051908">
    <property type="entry name" value="Ribosomal_N-acetyltransferase"/>
</dbReference>
<feature type="domain" description="N-acetyltransferase" evidence="1">
    <location>
        <begin position="8"/>
        <end position="149"/>
    </location>
</feature>
<dbReference type="PANTHER" id="PTHR43441">
    <property type="entry name" value="RIBOSOMAL-PROTEIN-SERINE ACETYLTRANSFERASE"/>
    <property type="match status" value="1"/>
</dbReference>
<evidence type="ECO:0000313" key="2">
    <source>
        <dbReference type="EMBL" id="MBB2966555.1"/>
    </source>
</evidence>
<keyword evidence="3" id="KW-1185">Reference proteome</keyword>
<dbReference type="SUPFAM" id="SSF55729">
    <property type="entry name" value="Acyl-CoA N-acyltransferases (Nat)"/>
    <property type="match status" value="1"/>
</dbReference>
<dbReference type="InterPro" id="IPR000182">
    <property type="entry name" value="GNAT_dom"/>
</dbReference>
<organism evidence="2 3">
    <name type="scientific">Leifsonia aquatica</name>
    <name type="common">Corynebacterium aquaticum</name>
    <dbReference type="NCBI Taxonomy" id="144185"/>
    <lineage>
        <taxon>Bacteria</taxon>
        <taxon>Bacillati</taxon>
        <taxon>Actinomycetota</taxon>
        <taxon>Actinomycetes</taxon>
        <taxon>Micrococcales</taxon>
        <taxon>Microbacteriaceae</taxon>
        <taxon>Leifsonia</taxon>
    </lineage>
</organism>
<proteinExistence type="predicted"/>
<accession>A0A7W4UUN7</accession>
<dbReference type="RefSeq" id="WP_021764444.1">
    <property type="nucleotide sequence ID" value="NZ_JACHVP010000001.1"/>
</dbReference>
<dbReference type="GO" id="GO:1990189">
    <property type="term" value="F:protein N-terminal-serine acetyltransferase activity"/>
    <property type="evidence" value="ECO:0007669"/>
    <property type="project" value="TreeGrafter"/>
</dbReference>
<dbReference type="Proteomes" id="UP000538196">
    <property type="component" value="Unassembled WGS sequence"/>
</dbReference>
<gene>
    <name evidence="2" type="ORF">FHX33_001287</name>
</gene>
<name>A0A7W4UUN7_LEIAQ</name>
<evidence type="ECO:0000313" key="3">
    <source>
        <dbReference type="Proteomes" id="UP000538196"/>
    </source>
</evidence>
<dbReference type="Pfam" id="PF13302">
    <property type="entry name" value="Acetyltransf_3"/>
    <property type="match status" value="1"/>
</dbReference>
<reference evidence="2 3" key="1">
    <citation type="submission" date="2020-08" db="EMBL/GenBank/DDBJ databases">
        <title>Sequencing the genomes of 1000 actinobacteria strains.</title>
        <authorList>
            <person name="Klenk H.-P."/>
        </authorList>
    </citation>
    <scope>NUCLEOTIDE SEQUENCE [LARGE SCALE GENOMIC DNA]</scope>
    <source>
        <strain evidence="2 3">DSM 20146</strain>
    </source>
</reference>
<dbReference type="GO" id="GO:0008999">
    <property type="term" value="F:protein-N-terminal-alanine acetyltransferase activity"/>
    <property type="evidence" value="ECO:0007669"/>
    <property type="project" value="TreeGrafter"/>
</dbReference>
<dbReference type="InterPro" id="IPR016181">
    <property type="entry name" value="Acyl_CoA_acyltransferase"/>
</dbReference>
<dbReference type="EMBL" id="JACHVP010000001">
    <property type="protein sequence ID" value="MBB2966555.1"/>
    <property type="molecule type" value="Genomic_DNA"/>
</dbReference>
<keyword evidence="2" id="KW-0808">Transferase</keyword>
<evidence type="ECO:0000259" key="1">
    <source>
        <dbReference type="Pfam" id="PF13302"/>
    </source>
</evidence>
<dbReference type="AlphaFoldDB" id="A0A7W4UUN7"/>
<dbReference type="GO" id="GO:0005737">
    <property type="term" value="C:cytoplasm"/>
    <property type="evidence" value="ECO:0007669"/>
    <property type="project" value="TreeGrafter"/>
</dbReference>
<protein>
    <submittedName>
        <fullName evidence="2">RimJ/RimL family protein N-acetyltransferase</fullName>
    </submittedName>
</protein>
<dbReference type="PANTHER" id="PTHR43441:SF10">
    <property type="entry name" value="ACETYLTRANSFERASE"/>
    <property type="match status" value="1"/>
</dbReference>